<organism evidence="1 2">
    <name type="scientific">Arctium lappa</name>
    <name type="common">Greater burdock</name>
    <name type="synonym">Lappa major</name>
    <dbReference type="NCBI Taxonomy" id="4217"/>
    <lineage>
        <taxon>Eukaryota</taxon>
        <taxon>Viridiplantae</taxon>
        <taxon>Streptophyta</taxon>
        <taxon>Embryophyta</taxon>
        <taxon>Tracheophyta</taxon>
        <taxon>Spermatophyta</taxon>
        <taxon>Magnoliopsida</taxon>
        <taxon>eudicotyledons</taxon>
        <taxon>Gunneridae</taxon>
        <taxon>Pentapetalae</taxon>
        <taxon>asterids</taxon>
        <taxon>campanulids</taxon>
        <taxon>Asterales</taxon>
        <taxon>Asteraceae</taxon>
        <taxon>Carduoideae</taxon>
        <taxon>Cardueae</taxon>
        <taxon>Arctiinae</taxon>
        <taxon>Arctium</taxon>
    </lineage>
</organism>
<comment type="caution">
    <text evidence="1">The sequence shown here is derived from an EMBL/GenBank/DDBJ whole genome shotgun (WGS) entry which is preliminary data.</text>
</comment>
<keyword evidence="2" id="KW-1185">Reference proteome</keyword>
<accession>A0ACB9CGC6</accession>
<gene>
    <name evidence="1" type="ORF">L6452_12769</name>
</gene>
<dbReference type="Proteomes" id="UP001055879">
    <property type="component" value="Linkage Group LG04"/>
</dbReference>
<name>A0ACB9CGC6_ARCLA</name>
<dbReference type="EMBL" id="CM042050">
    <property type="protein sequence ID" value="KAI3733326.1"/>
    <property type="molecule type" value="Genomic_DNA"/>
</dbReference>
<evidence type="ECO:0000313" key="2">
    <source>
        <dbReference type="Proteomes" id="UP001055879"/>
    </source>
</evidence>
<proteinExistence type="predicted"/>
<evidence type="ECO:0000313" key="1">
    <source>
        <dbReference type="EMBL" id="KAI3733326.1"/>
    </source>
</evidence>
<protein>
    <submittedName>
        <fullName evidence="1">Uncharacterized protein</fullName>
    </submittedName>
</protein>
<reference evidence="1 2" key="2">
    <citation type="journal article" date="2022" name="Mol. Ecol. Resour.">
        <title>The genomes of chicory, endive, great burdock and yacon provide insights into Asteraceae paleo-polyploidization history and plant inulin production.</title>
        <authorList>
            <person name="Fan W."/>
            <person name="Wang S."/>
            <person name="Wang H."/>
            <person name="Wang A."/>
            <person name="Jiang F."/>
            <person name="Liu H."/>
            <person name="Zhao H."/>
            <person name="Xu D."/>
            <person name="Zhang Y."/>
        </authorList>
    </citation>
    <scope>NUCLEOTIDE SEQUENCE [LARGE SCALE GENOMIC DNA]</scope>
    <source>
        <strain evidence="2">cv. Niubang</strain>
    </source>
</reference>
<sequence>MLPKPLSYFFSSSSLLLLRAAPPSTQGIKIQTVECYGLILCPVVDSGLQSCLTVFLKQHLTNVVFDSHFNDEEVAGSVAPLPPSEVKNDDEPVDGNEEESPPVVKRKKKTTSKSHVVDGDEEVPWKKKKKSKSQAVDGDGEGLLSAKRKKAKKSRNVDRDDEESVLVEQEKSKKTKVVEARTGNRRRGQRNRMVKRLMNHDIQEAKKRKIDS</sequence>
<reference evidence="2" key="1">
    <citation type="journal article" date="2022" name="Mol. Ecol. Resour.">
        <title>The genomes of chicory, endive, great burdock and yacon provide insights into Asteraceae palaeo-polyploidization history and plant inulin production.</title>
        <authorList>
            <person name="Fan W."/>
            <person name="Wang S."/>
            <person name="Wang H."/>
            <person name="Wang A."/>
            <person name="Jiang F."/>
            <person name="Liu H."/>
            <person name="Zhao H."/>
            <person name="Xu D."/>
            <person name="Zhang Y."/>
        </authorList>
    </citation>
    <scope>NUCLEOTIDE SEQUENCE [LARGE SCALE GENOMIC DNA]</scope>
    <source>
        <strain evidence="2">cv. Niubang</strain>
    </source>
</reference>